<dbReference type="GO" id="GO:0016887">
    <property type="term" value="F:ATP hydrolysis activity"/>
    <property type="evidence" value="ECO:0007669"/>
    <property type="project" value="InterPro"/>
</dbReference>
<proteinExistence type="predicted"/>
<dbReference type="InterPro" id="IPR027417">
    <property type="entry name" value="P-loop_NTPase"/>
</dbReference>
<evidence type="ECO:0000256" key="1">
    <source>
        <dbReference type="ARBA" id="ARBA00023054"/>
    </source>
</evidence>
<dbReference type="SUPFAM" id="SSF52540">
    <property type="entry name" value="P-loop containing nucleoside triphosphate hydrolases"/>
    <property type="match status" value="1"/>
</dbReference>
<comment type="caution">
    <text evidence="4">The sequence shown here is derived from an EMBL/GenBank/DDBJ whole genome shotgun (WGS) entry which is preliminary data.</text>
</comment>
<feature type="domain" description="RecF/RecN/SMC N-terminal" evidence="3">
    <location>
        <begin position="20"/>
        <end position="1129"/>
    </location>
</feature>
<dbReference type="Gene3D" id="3.40.50.300">
    <property type="entry name" value="P-loop containing nucleotide triphosphate hydrolases"/>
    <property type="match status" value="2"/>
</dbReference>
<dbReference type="GO" id="GO:0005524">
    <property type="term" value="F:ATP binding"/>
    <property type="evidence" value="ECO:0007669"/>
    <property type="project" value="InterPro"/>
</dbReference>
<dbReference type="InterPro" id="IPR024704">
    <property type="entry name" value="SMC"/>
</dbReference>
<dbReference type="AlphaFoldDB" id="A0A7C5L895"/>
<feature type="coiled-coil region" evidence="2">
    <location>
        <begin position="643"/>
        <end position="929"/>
    </location>
</feature>
<dbReference type="PANTHER" id="PTHR43977">
    <property type="entry name" value="STRUCTURAL MAINTENANCE OF CHROMOSOMES PROTEIN 3"/>
    <property type="match status" value="1"/>
</dbReference>
<evidence type="ECO:0000313" key="4">
    <source>
        <dbReference type="EMBL" id="HHK69005.1"/>
    </source>
</evidence>
<name>A0A7C5L895_CALS0</name>
<dbReference type="Pfam" id="PF02463">
    <property type="entry name" value="SMC_N"/>
    <property type="match status" value="1"/>
</dbReference>
<dbReference type="EMBL" id="DRWN01000065">
    <property type="protein sequence ID" value="HHK69005.1"/>
    <property type="molecule type" value="Genomic_DNA"/>
</dbReference>
<dbReference type="SUPFAM" id="SSF57997">
    <property type="entry name" value="Tropomyosin"/>
    <property type="match status" value="1"/>
</dbReference>
<dbReference type="PIRSF" id="PIRSF005719">
    <property type="entry name" value="SMC"/>
    <property type="match status" value="1"/>
</dbReference>
<dbReference type="InterPro" id="IPR003395">
    <property type="entry name" value="RecF/RecN/SMC_N"/>
</dbReference>
<organism evidence="4">
    <name type="scientific">Caldiarchaeum subterraneum</name>
    <dbReference type="NCBI Taxonomy" id="311458"/>
    <lineage>
        <taxon>Archaea</taxon>
        <taxon>Nitrososphaerota</taxon>
        <taxon>Candidatus Caldarchaeales</taxon>
        <taxon>Candidatus Caldarchaeaceae</taxon>
        <taxon>Candidatus Caldarchaeum</taxon>
    </lineage>
</organism>
<sequence length="1145" mass="129327">MLEGMLISIHKALFCQMVRIKSIAIQGFKSFGSKRTVIKFPPGLTVITGPNGGGKSTVLDAIKFALGELSAHNLRADRFSKLLHESSKGQDQYAMVSLTLDNSAHTLPVDSDEAVLTRRLFSTGESEYLVNGKTVSRNEMLTLLSASNIKPDGLNLVTQGSVVGIAEMTSRELRQVLEDAAGISGYKKRRDEALKELETAQKNLDVAKAATSEVRNRVKQLELERNQYLRKTLVDRELGRLKSVALVNEVKKTRLALAQLESRASELVNSLAEKQKHIEETVEKSSIIRKEVESLQHLGEQLNTQLRAIERQKYDKESEKNRLKAEINSYEISLQQAAEHRKTLLENVQEWRERLAALEARLKEKEAEAEKAYENYRSAEEQLNSLRAEVEKVRASLDNVEDNYSSKLDELKYLKLTDDGRSLLLESLEKQIASKKSEQEELLKQFEYLRSKRLDLEVELEKCKNAVAELSSTLETFEKQAEAIKAALTSEKSKLDEADRMLDELRLLKSSIAQLLETLRKEDDGRKDGRTGKTLGEFFGQNLNPAFKAVLGDWVNAILVEDVENAFTLAARAAELGLPLKIVPVDDSSLEPEKIIERVTGSPPPRLVESVKQLHPTDKNVATCDGVYVSQNHTVTVVGDSGKTRLYTRLENSLNKLDTLEKKLSSSKSVIQSKLSSLEESLRQTAQKSEEINKELNERRVEHARVEERLREVEKTTESLKNRIASLEKSLQSLEDEREKLRSTVAEKSDELASLKALRKEMERLRRELREAEEKLRKQSTNASNLYKTYLNVEKEKDSLQLEIRNTVERIENAGRELAVLSTREEKLAAMLESKMNELAKVEQELARMSEDEKTLEMELGSLKERLNEKNNVLKQVEEGLQRLRDEAAALERENSSLMVERVRLETSLKALNERLQALSTTADEEVTRLPHDLLPSLEEESAEISVVNQLAVMQYDSIISNYKLRSTRINELEMERKRILDLIESINREEVEAFGKALEKVSDSFNFYFNQLTGGEGFLRLENPEDPLNSGVEMVVRFVGKQARSTSSVSGGEKSVSAVALILALQDLTPAQFYVFDEIDAHLDVVYVKNLVNLLKKMSSKKQIVIITLKDIIAEQADALFGVYMVNETSHVVKTKLSEVVEAG</sequence>
<keyword evidence="1 2" id="KW-0175">Coiled coil</keyword>
<feature type="coiled-coil region" evidence="2">
    <location>
        <begin position="183"/>
        <end position="522"/>
    </location>
</feature>
<evidence type="ECO:0000259" key="3">
    <source>
        <dbReference type="Pfam" id="PF02463"/>
    </source>
</evidence>
<reference evidence="4" key="1">
    <citation type="journal article" date="2020" name="mSystems">
        <title>Genome- and Community-Level Interaction Insights into Carbon Utilization and Element Cycling Functions of Hydrothermarchaeota in Hydrothermal Sediment.</title>
        <authorList>
            <person name="Zhou Z."/>
            <person name="Liu Y."/>
            <person name="Xu W."/>
            <person name="Pan J."/>
            <person name="Luo Z.H."/>
            <person name="Li M."/>
        </authorList>
    </citation>
    <scope>NUCLEOTIDE SEQUENCE [LARGE SCALE GENOMIC DNA]</scope>
    <source>
        <strain evidence="4">SpSt-1056</strain>
    </source>
</reference>
<accession>A0A7C5L895</accession>
<protein>
    <submittedName>
        <fullName evidence="4">Chromosome segregation protein SMC</fullName>
    </submittedName>
</protein>
<dbReference type="Gene3D" id="1.10.287.1490">
    <property type="match status" value="2"/>
</dbReference>
<evidence type="ECO:0000256" key="2">
    <source>
        <dbReference type="SAM" id="Coils"/>
    </source>
</evidence>
<gene>
    <name evidence="4" type="ORF">ENM11_07670</name>
</gene>